<dbReference type="HOGENOM" id="CLU_051795_2_0_11"/>
<proteinExistence type="predicted"/>
<evidence type="ECO:0000313" key="2">
    <source>
        <dbReference type="EMBL" id="EHB88890.1"/>
    </source>
</evidence>
<sequence>MLYPLSYEGVPIQYKAPRTASRHSQCSPPEDTRTRRHYRSYNVRMSIYIDPPTWPAHGTVFSHLISDASLAELHEFAAAAGISERAFDRDHYDVPAHLYDELVRAGAKELSGAELTRTLIASGLRIPLKERPEKIRPRLLRAWEAAFAPRLNTPRLKHVEAHAELRTQLTAQVAELGESLLQAWEQPHRAYHHSGHLSQMLANLDRLYAHRTQGSTPLALVLAAWFHDAVYEGAPGEDERRSEQLANTSLEPLVTAGLLDGDELQMVSLLVRATATHELPESADLPAGYERADIQFFLDADMAILAADSTRYRRYLRGVRSEYSHFDDEAFRAGRTTFLRSILGRKRIFLSEQALQLWEEPARANLQAELSEWVQDPQGLLQALAS</sequence>
<gene>
    <name evidence="2" type="ORF">HMPREF0737_00273</name>
</gene>
<evidence type="ECO:0000313" key="3">
    <source>
        <dbReference type="Proteomes" id="UP000004897"/>
    </source>
</evidence>
<dbReference type="SUPFAM" id="SSF109604">
    <property type="entry name" value="HD-domain/PDEase-like"/>
    <property type="match status" value="1"/>
</dbReference>
<dbReference type="EMBL" id="ACSB01000004">
    <property type="protein sequence ID" value="EHB88890.1"/>
    <property type="molecule type" value="Genomic_DNA"/>
</dbReference>
<accession>G5EPR3</accession>
<reference evidence="2 3" key="1">
    <citation type="submission" date="2011-08" db="EMBL/GenBank/DDBJ databases">
        <title>The Genome Sequence of Rothia mucilaginosa M508.</title>
        <authorList>
            <consortium name="The Broad Institute Genome Sequencing Platform"/>
            <consortium name="The Broad Institute Genome Sequencing Center for Infectious Disease"/>
            <person name="Earl A."/>
            <person name="Ward D."/>
            <person name="Feldgarden M."/>
            <person name="Gevers D."/>
            <person name="Sibley C.D."/>
            <person name="Field T.R."/>
            <person name="Grinwis M."/>
            <person name="Eshaghurshan C.S."/>
            <person name="Surette M.G."/>
            <person name="Young S.K."/>
            <person name="Zeng Q."/>
            <person name="Gargeya S."/>
            <person name="Fitzgerald M."/>
            <person name="Haas B."/>
            <person name="Abouelleil A."/>
            <person name="Alvarado L."/>
            <person name="Arachchi H.M."/>
            <person name="Berlin A."/>
            <person name="Brown A."/>
            <person name="Chapman S.B."/>
            <person name="Chen Z."/>
            <person name="Dunbar C."/>
            <person name="Freedman E."/>
            <person name="Gearin G."/>
            <person name="Gellesch M."/>
            <person name="Goldberg J."/>
            <person name="Griggs A."/>
            <person name="Gujja S."/>
            <person name="Heiman D."/>
            <person name="Howarth C."/>
            <person name="Larson L."/>
            <person name="Lui A."/>
            <person name="MacDonald P.J.P."/>
            <person name="Montmayeur A."/>
            <person name="Murphy C."/>
            <person name="Neiman D."/>
            <person name="Pearson M."/>
            <person name="Priest M."/>
            <person name="Roberts A."/>
            <person name="Saif S."/>
            <person name="Shea T."/>
            <person name="Shenoy N."/>
            <person name="Sisk P."/>
            <person name="Stolte C."/>
            <person name="Sykes S."/>
            <person name="Wortman J."/>
            <person name="Nusbaum C."/>
            <person name="Birren B."/>
        </authorList>
    </citation>
    <scope>NUCLEOTIDE SEQUENCE [LARGE SCALE GENOMIC DNA]</scope>
    <source>
        <strain evidence="2 3">M508</strain>
    </source>
</reference>
<feature type="domain" description="DUF4031" evidence="1">
    <location>
        <begin position="47"/>
        <end position="121"/>
    </location>
</feature>
<dbReference type="PANTHER" id="PTHR21174:SF0">
    <property type="entry name" value="HD PHOSPHOHYDROLASE FAMILY PROTEIN-RELATED"/>
    <property type="match status" value="1"/>
</dbReference>
<dbReference type="PANTHER" id="PTHR21174">
    <property type="match status" value="1"/>
</dbReference>
<protein>
    <recommendedName>
        <fullName evidence="1">DUF4031 domain-containing protein</fullName>
    </recommendedName>
</protein>
<dbReference type="PATRIC" id="fig|563033.4.peg.267"/>
<comment type="caution">
    <text evidence="2">The sequence shown here is derived from an EMBL/GenBank/DDBJ whole genome shotgun (WGS) entry which is preliminary data.</text>
</comment>
<dbReference type="InterPro" id="IPR025109">
    <property type="entry name" value="DUF4031"/>
</dbReference>
<dbReference type="Pfam" id="PF13223">
    <property type="entry name" value="DUF4031"/>
    <property type="match status" value="1"/>
</dbReference>
<name>G5EPR3_9MICC</name>
<dbReference type="InterPro" id="IPR009218">
    <property type="entry name" value="HD_phosphohydro"/>
</dbReference>
<dbReference type="Proteomes" id="UP000004897">
    <property type="component" value="Unassembled WGS sequence"/>
</dbReference>
<dbReference type="AlphaFoldDB" id="G5EPR3"/>
<evidence type="ECO:0000259" key="1">
    <source>
        <dbReference type="Pfam" id="PF13223"/>
    </source>
</evidence>
<organism evidence="2 3">
    <name type="scientific">Rothia mucilaginosa M508</name>
    <dbReference type="NCBI Taxonomy" id="563033"/>
    <lineage>
        <taxon>Bacteria</taxon>
        <taxon>Bacillati</taxon>
        <taxon>Actinomycetota</taxon>
        <taxon>Actinomycetes</taxon>
        <taxon>Micrococcales</taxon>
        <taxon>Micrococcaceae</taxon>
        <taxon>Rothia</taxon>
    </lineage>
</organism>